<evidence type="ECO:0000259" key="2">
    <source>
        <dbReference type="Pfam" id="PF13613"/>
    </source>
</evidence>
<keyword evidence="1" id="KW-0472">Membrane</keyword>
<comment type="caution">
    <text evidence="3">The sequence shown here is derived from an EMBL/GenBank/DDBJ whole genome shotgun (WGS) entry which is preliminary data.</text>
</comment>
<keyword evidence="1" id="KW-1133">Transmembrane helix</keyword>
<protein>
    <recommendedName>
        <fullName evidence="2">Transposase Helix-turn-helix domain-containing protein</fullName>
    </recommendedName>
</protein>
<name>A0AAU9Y3Z7_9CNID</name>
<dbReference type="EMBL" id="CALNXJ010000118">
    <property type="protein sequence ID" value="CAH3165471.1"/>
    <property type="molecule type" value="Genomic_DNA"/>
</dbReference>
<evidence type="ECO:0000313" key="4">
    <source>
        <dbReference type="Proteomes" id="UP001159428"/>
    </source>
</evidence>
<keyword evidence="1" id="KW-0812">Transmembrane</keyword>
<feature type="transmembrane region" description="Helical" evidence="1">
    <location>
        <begin position="73"/>
        <end position="95"/>
    </location>
</feature>
<dbReference type="Pfam" id="PF13613">
    <property type="entry name" value="HTH_Tnp_4"/>
    <property type="match status" value="1"/>
</dbReference>
<gene>
    <name evidence="3" type="ORF">PMEA_00003541</name>
</gene>
<organism evidence="3 4">
    <name type="scientific">Pocillopora meandrina</name>
    <dbReference type="NCBI Taxonomy" id="46732"/>
    <lineage>
        <taxon>Eukaryota</taxon>
        <taxon>Metazoa</taxon>
        <taxon>Cnidaria</taxon>
        <taxon>Anthozoa</taxon>
        <taxon>Hexacorallia</taxon>
        <taxon>Scleractinia</taxon>
        <taxon>Astrocoeniina</taxon>
        <taxon>Pocilloporidae</taxon>
        <taxon>Pocillopora</taxon>
    </lineage>
</organism>
<evidence type="ECO:0000313" key="3">
    <source>
        <dbReference type="EMBL" id="CAH3165471.1"/>
    </source>
</evidence>
<dbReference type="Proteomes" id="UP001159428">
    <property type="component" value="Unassembled WGS sequence"/>
</dbReference>
<dbReference type="InterPro" id="IPR027805">
    <property type="entry name" value="Transposase_HTH_dom"/>
</dbReference>
<sequence length="116" mass="13894">MFQKSTYWAPDKDFFNSDEKVCFYTGLPSLEVLMVVFDHVASHVKRQTQSINRFQEFIIVLMKLRLNVPLQDLAYCFVVLISTISRIFFHLIVVMDKRLFPFVYWPDRYQLCKTMP</sequence>
<evidence type="ECO:0000256" key="1">
    <source>
        <dbReference type="SAM" id="Phobius"/>
    </source>
</evidence>
<keyword evidence="4" id="KW-1185">Reference proteome</keyword>
<dbReference type="PANTHER" id="PTHR23080:SF63">
    <property type="entry name" value="TICK TRANSPOSON"/>
    <property type="match status" value="1"/>
</dbReference>
<feature type="domain" description="Transposase Helix-turn-helix" evidence="2">
    <location>
        <begin position="52"/>
        <end position="100"/>
    </location>
</feature>
<accession>A0AAU9Y3Z7</accession>
<reference evidence="3 4" key="1">
    <citation type="submission" date="2022-05" db="EMBL/GenBank/DDBJ databases">
        <authorList>
            <consortium name="Genoscope - CEA"/>
            <person name="William W."/>
        </authorList>
    </citation>
    <scope>NUCLEOTIDE SEQUENCE [LARGE SCALE GENOMIC DNA]</scope>
</reference>
<dbReference type="AlphaFoldDB" id="A0AAU9Y3Z7"/>
<proteinExistence type="predicted"/>
<dbReference type="PANTHER" id="PTHR23080">
    <property type="entry name" value="THAP DOMAIN PROTEIN"/>
    <property type="match status" value="1"/>
</dbReference>